<evidence type="ECO:0000313" key="5">
    <source>
        <dbReference type="EMBL" id="PSK34823.1"/>
    </source>
</evidence>
<comment type="caution">
    <text evidence="5">The sequence shown here is derived from an EMBL/GenBank/DDBJ whole genome shotgun (WGS) entry which is preliminary data.</text>
</comment>
<feature type="compositionally biased region" description="Low complexity" evidence="4">
    <location>
        <begin position="41"/>
        <end position="50"/>
    </location>
</feature>
<dbReference type="InterPro" id="IPR051975">
    <property type="entry name" value="mtLSU_mL45"/>
</dbReference>
<proteinExistence type="predicted"/>
<evidence type="ECO:0000256" key="2">
    <source>
        <dbReference type="ARBA" id="ARBA00022946"/>
    </source>
</evidence>
<evidence type="ECO:0000256" key="4">
    <source>
        <dbReference type="SAM" id="MobiDB-lite"/>
    </source>
</evidence>
<evidence type="ECO:0000256" key="1">
    <source>
        <dbReference type="ARBA" id="ARBA00004173"/>
    </source>
</evidence>
<keyword evidence="6" id="KW-1185">Reference proteome</keyword>
<reference evidence="5 6" key="1">
    <citation type="submission" date="2017-05" db="EMBL/GenBank/DDBJ databases">
        <title>Draft genome sequence of Elsinoe australis.</title>
        <authorList>
            <person name="Cheng Q."/>
        </authorList>
    </citation>
    <scope>NUCLEOTIDE SEQUENCE [LARGE SCALE GENOMIC DNA]</scope>
    <source>
        <strain evidence="5 6">NL1</strain>
    </source>
</reference>
<feature type="compositionally biased region" description="Polar residues" evidence="4">
    <location>
        <begin position="51"/>
        <end position="60"/>
    </location>
</feature>
<evidence type="ECO:0000313" key="6">
    <source>
        <dbReference type="Proteomes" id="UP000243723"/>
    </source>
</evidence>
<dbReference type="OrthoDB" id="19619at2759"/>
<dbReference type="Gene3D" id="3.10.450.240">
    <property type="match status" value="1"/>
</dbReference>
<sequence>MASTRAQRLLQLSHHRPRIYHFERIDACPSTCSQSKTLLTTTTISSSPKSNQLRPFSSTFPHGARPATAGAARASKQRAGKAQPSPGLMQKEQMKRMMKDGSAFQAMGLAPETFTTLPLRDRPSFLTDFSTRWLWEKTRLQKRSKQLFALLYFKFWAVRTRSPDAVARLGTNAKMRYRLFEWYDFELFRTPRIARELYEEMYRALASGELDGVAGKIKGDLLGSLRGRVEARGKLNSTEWKLVRYTKRPRCVGYSVIMPNPDSKEPWNQSWLQQAVVEVESLQSVKRIRRVPDGKGGYETRDVSEGAKDREGWPVPRTVREYVVIQKSVVEGRQGRWMLWGMTKPTTVLDVKRELREKLGLPEGQA</sequence>
<feature type="region of interest" description="Disordered" evidence="4">
    <location>
        <begin position="41"/>
        <end position="86"/>
    </location>
</feature>
<comment type="subcellular location">
    <subcellularLocation>
        <location evidence="1">Mitochondrion</location>
    </subcellularLocation>
</comment>
<organism evidence="5 6">
    <name type="scientific">Elsinoe australis</name>
    <dbReference type="NCBI Taxonomy" id="40998"/>
    <lineage>
        <taxon>Eukaryota</taxon>
        <taxon>Fungi</taxon>
        <taxon>Dikarya</taxon>
        <taxon>Ascomycota</taxon>
        <taxon>Pezizomycotina</taxon>
        <taxon>Dothideomycetes</taxon>
        <taxon>Dothideomycetidae</taxon>
        <taxon>Myriangiales</taxon>
        <taxon>Elsinoaceae</taxon>
        <taxon>Elsinoe</taxon>
    </lineage>
</organism>
<feature type="compositionally biased region" description="Low complexity" evidence="4">
    <location>
        <begin position="63"/>
        <end position="74"/>
    </location>
</feature>
<name>A0A2P7YFT1_9PEZI</name>
<dbReference type="AlphaFoldDB" id="A0A2P7YFT1"/>
<evidence type="ECO:0000256" key="3">
    <source>
        <dbReference type="ARBA" id="ARBA00023128"/>
    </source>
</evidence>
<dbReference type="GO" id="GO:0005739">
    <property type="term" value="C:mitochondrion"/>
    <property type="evidence" value="ECO:0007669"/>
    <property type="project" value="UniProtKB-SubCell"/>
</dbReference>
<protein>
    <submittedName>
        <fullName evidence="5">Isotrichodermin C-15 hydroxylase</fullName>
    </submittedName>
</protein>
<gene>
    <name evidence="5" type="ORF">B9Z65_1406</name>
</gene>
<keyword evidence="3" id="KW-0496">Mitochondrion</keyword>
<dbReference type="PANTHER" id="PTHR28554:SF1">
    <property type="entry name" value="LARGE RIBOSOMAL SUBUNIT PROTEIN ML45"/>
    <property type="match status" value="1"/>
</dbReference>
<keyword evidence="2" id="KW-0809">Transit peptide</keyword>
<dbReference type="Proteomes" id="UP000243723">
    <property type="component" value="Unassembled WGS sequence"/>
</dbReference>
<accession>A0A2P7YFT1</accession>
<dbReference type="PANTHER" id="PTHR28554">
    <property type="entry name" value="39S RIBOSOMAL PROTEIN L45, MITOCHONDRIAL"/>
    <property type="match status" value="1"/>
</dbReference>
<dbReference type="EMBL" id="NHZQ01000445">
    <property type="protein sequence ID" value="PSK34823.1"/>
    <property type="molecule type" value="Genomic_DNA"/>
</dbReference>